<protein>
    <submittedName>
        <fullName evidence="2">Uncharacterized protein</fullName>
    </submittedName>
</protein>
<evidence type="ECO:0000256" key="1">
    <source>
        <dbReference type="SAM" id="MobiDB-lite"/>
    </source>
</evidence>
<organism evidence="2 3">
    <name type="scientific">Paenibacillus phytohabitans</name>
    <dbReference type="NCBI Taxonomy" id="2654978"/>
    <lineage>
        <taxon>Bacteria</taxon>
        <taxon>Bacillati</taxon>
        <taxon>Bacillota</taxon>
        <taxon>Bacilli</taxon>
        <taxon>Bacillales</taxon>
        <taxon>Paenibacillaceae</taxon>
        <taxon>Paenibacillus</taxon>
    </lineage>
</organism>
<sequence>MGDGDRAVERAGEYGAAGRAGRARNAGEAGKAGKAEEAYAGPDLPDYFPIGACGLSRRYDRTDVHLL</sequence>
<proteinExistence type="predicted"/>
<comment type="caution">
    <text evidence="2">The sequence shown here is derived from an EMBL/GenBank/DDBJ whole genome shotgun (WGS) entry which is preliminary data.</text>
</comment>
<accession>A0ABX1YTC9</accession>
<dbReference type="EMBL" id="WHOB01000093">
    <property type="protein sequence ID" value="NOU83529.1"/>
    <property type="molecule type" value="Genomic_DNA"/>
</dbReference>
<evidence type="ECO:0000313" key="3">
    <source>
        <dbReference type="Proteomes" id="UP000596857"/>
    </source>
</evidence>
<keyword evidence="3" id="KW-1185">Reference proteome</keyword>
<evidence type="ECO:0000313" key="2">
    <source>
        <dbReference type="EMBL" id="NOU83529.1"/>
    </source>
</evidence>
<dbReference type="Proteomes" id="UP000596857">
    <property type="component" value="Unassembled WGS sequence"/>
</dbReference>
<feature type="region of interest" description="Disordered" evidence="1">
    <location>
        <begin position="1"/>
        <end position="33"/>
    </location>
</feature>
<feature type="compositionally biased region" description="Basic and acidic residues" evidence="1">
    <location>
        <begin position="1"/>
        <end position="12"/>
    </location>
</feature>
<name>A0ABX1YTC9_9BACL</name>
<feature type="compositionally biased region" description="Low complexity" evidence="1">
    <location>
        <begin position="13"/>
        <end position="29"/>
    </location>
</feature>
<reference evidence="2 3" key="1">
    <citation type="submission" date="2019-10" db="EMBL/GenBank/DDBJ databases">
        <title>Description of Paenibacillus terricola sp. nov.</title>
        <authorList>
            <person name="Carlier A."/>
            <person name="Qi S."/>
        </authorList>
    </citation>
    <scope>NUCLEOTIDE SEQUENCE [LARGE SCALE GENOMIC DNA]</scope>
    <source>
        <strain evidence="2 3">LMG 31459</strain>
    </source>
</reference>
<gene>
    <name evidence="2" type="ORF">GC101_32220</name>
</gene>